<keyword evidence="1" id="KW-0433">Leucine-rich repeat</keyword>
<dbReference type="KEGG" id="tmu:101359299"/>
<keyword evidence="5" id="KW-1185">Reference proteome</keyword>
<accession>A0A2Y9DXL4</accession>
<feature type="compositionally biased region" description="Polar residues" evidence="3">
    <location>
        <begin position="484"/>
        <end position="512"/>
    </location>
</feature>
<dbReference type="GO" id="GO:0005886">
    <property type="term" value="C:plasma membrane"/>
    <property type="evidence" value="ECO:0007669"/>
    <property type="project" value="TreeGrafter"/>
</dbReference>
<feature type="region of interest" description="Disordered" evidence="3">
    <location>
        <begin position="480"/>
        <end position="522"/>
    </location>
</feature>
<dbReference type="InParanoid" id="A0A2Y9DXL4"/>
<dbReference type="OrthoDB" id="660555at2759"/>
<dbReference type="RefSeq" id="XP_004382986.1">
    <property type="nucleotide sequence ID" value="XM_004382929.1"/>
</dbReference>
<dbReference type="InterPro" id="IPR003591">
    <property type="entry name" value="Leu-rich_rpt_typical-subtyp"/>
</dbReference>
<dbReference type="InterPro" id="IPR050541">
    <property type="entry name" value="LRR_TM_domain-containing"/>
</dbReference>
<dbReference type="CTD" id="339977"/>
<evidence type="ECO:0000313" key="5">
    <source>
        <dbReference type="Proteomes" id="UP000248480"/>
    </source>
</evidence>
<reference evidence="6" key="1">
    <citation type="submission" date="2025-08" db="UniProtKB">
        <authorList>
            <consortium name="RefSeq"/>
        </authorList>
    </citation>
    <scope>IDENTIFICATION</scope>
</reference>
<organism evidence="5 6">
    <name type="scientific">Trichechus manatus latirostris</name>
    <name type="common">Florida manatee</name>
    <dbReference type="NCBI Taxonomy" id="127582"/>
    <lineage>
        <taxon>Eukaryota</taxon>
        <taxon>Metazoa</taxon>
        <taxon>Chordata</taxon>
        <taxon>Craniata</taxon>
        <taxon>Vertebrata</taxon>
        <taxon>Euteleostomi</taxon>
        <taxon>Mammalia</taxon>
        <taxon>Eutheria</taxon>
        <taxon>Afrotheria</taxon>
        <taxon>Sirenia</taxon>
        <taxon>Trichechidae</taxon>
        <taxon>Trichechus</taxon>
    </lineage>
</organism>
<feature type="region of interest" description="Disordered" evidence="3">
    <location>
        <begin position="916"/>
        <end position="940"/>
    </location>
</feature>
<dbReference type="Pfam" id="PF00560">
    <property type="entry name" value="LRR_1"/>
    <property type="match status" value="1"/>
</dbReference>
<evidence type="ECO:0000256" key="4">
    <source>
        <dbReference type="SAM" id="Phobius"/>
    </source>
</evidence>
<dbReference type="STRING" id="127582.A0A2Y9DXL4"/>
<keyword evidence="2" id="KW-0677">Repeat</keyword>
<dbReference type="SMART" id="SM00369">
    <property type="entry name" value="LRR_TYP"/>
    <property type="match status" value="5"/>
</dbReference>
<dbReference type="Gene3D" id="3.80.10.10">
    <property type="entry name" value="Ribonuclease Inhibitor"/>
    <property type="match status" value="1"/>
</dbReference>
<feature type="transmembrane region" description="Helical" evidence="4">
    <location>
        <begin position="376"/>
        <end position="397"/>
    </location>
</feature>
<feature type="compositionally biased region" description="Basic and acidic residues" evidence="3">
    <location>
        <begin position="742"/>
        <end position="761"/>
    </location>
</feature>
<proteinExistence type="predicted"/>
<dbReference type="PANTHER" id="PTHR24369:SF213">
    <property type="entry name" value="INSULIN LIKE GROWTH FACTOR BINDING PROTEIN ACID LABILE SUBUNIT"/>
    <property type="match status" value="1"/>
</dbReference>
<dbReference type="SUPFAM" id="SSF52058">
    <property type="entry name" value="L domain-like"/>
    <property type="match status" value="1"/>
</dbReference>
<evidence type="ECO:0000256" key="1">
    <source>
        <dbReference type="ARBA" id="ARBA00022614"/>
    </source>
</evidence>
<evidence type="ECO:0000256" key="3">
    <source>
        <dbReference type="SAM" id="MobiDB-lite"/>
    </source>
</evidence>
<keyword evidence="4" id="KW-0472">Membrane</keyword>
<keyword evidence="4" id="KW-1133">Transmembrane helix</keyword>
<gene>
    <name evidence="6" type="primary">LRRC66</name>
</gene>
<dbReference type="PANTHER" id="PTHR24369">
    <property type="entry name" value="ANTIGEN BSP, PUTATIVE-RELATED"/>
    <property type="match status" value="1"/>
</dbReference>
<protein>
    <submittedName>
        <fullName evidence="6">Leucine-rich repeat-containing protein 66</fullName>
    </submittedName>
</protein>
<dbReference type="InterPro" id="IPR032675">
    <property type="entry name" value="LRR_dom_sf"/>
</dbReference>
<dbReference type="InterPro" id="IPR001611">
    <property type="entry name" value="Leu-rich_rpt"/>
</dbReference>
<dbReference type="Pfam" id="PF13855">
    <property type="entry name" value="LRR_8"/>
    <property type="match status" value="1"/>
</dbReference>
<feature type="region of interest" description="Disordered" evidence="3">
    <location>
        <begin position="725"/>
        <end position="761"/>
    </location>
</feature>
<evidence type="ECO:0000256" key="2">
    <source>
        <dbReference type="ARBA" id="ARBA00022737"/>
    </source>
</evidence>
<dbReference type="PROSITE" id="PS51450">
    <property type="entry name" value="LRR"/>
    <property type="match status" value="2"/>
</dbReference>
<keyword evidence="4" id="KW-0812">Transmembrane</keyword>
<dbReference type="Proteomes" id="UP000248480">
    <property type="component" value="Unplaced"/>
</dbReference>
<dbReference type="GeneID" id="101359299"/>
<dbReference type="AlphaFoldDB" id="A0A2Y9DXL4"/>
<sequence length="1014" mass="114863">MRNLYFRIVTVVIGLYFTGTMANTSRNSNILFNSQCQQNGYLLKNCSFTRKHAIHLDTSQTSVTVEANFNFFRLLLQSNMKKEEWKIRHLDLSDNLIPKITLSTLADLQGLEILNLSNNAIHLISLDLPSHKSLWVKHHRSRNGLPFLKVLILQRNKLSYTPKGLWKLRSLQSLDLSFNGISQIGLTDFHNCLQLENLYLKGNKIFRIHPEAFKNLKKLQVVDLSSNALTTIQSMMSMMVIALELPHLEVDLADNQWQCDDSTTVFQDFISESWRKRWNEICNKSIGNEEAFWWTSKIRISRRTHLPHIHLNHMKKLLPSQEERSQEAMSVSLSTSGKKERVRSDINKKQRRLPRWVRNAWDDETLGRREDNYHDLTLAVCLSVFITFFVAFCLGALTRPYIDRLWQQRCWNKSPGSKNTYSNEGFHDEIEVAGNIQPPTTFPHQAFHGLNLYENQDSVPVMPRPHTVVTCDRALRSSRKGAGSWQSTTECGNNTGAGNRNDSLLPNGNATHSILPRHPNADNNKPISAAQDHIYRNDILGGLNYDTVAQEDSLGEHSTNFSSGASRLQTISGSIHNDSNELNPLVSREMTASLSKMQMHTNAWRTGENEERGAAEQLPSGGLGSQLEFSKEMQMSTCINLLSTQQQMLKEASPEEEASAYYSTVTYSDPGDTDPSIFPPRWGSDMDVTPAHKEPQQNCVPSDTQVELETDYDSDEGSLFTLSSVSSEGTRNMTEDEAYGEESYRARESPENENAEGRMDNTRSLESLEDNITFQNILEKCENQEDHFEKPLVSGPDSGLCETDQESASNTNKFEDPLTLPRSLSTSPLSVEIPGMFIYDYVIAPESEAPEWHCSLRDLEFSNVDILPQTPPSSADVPSHPDQRACNEGDSDICNYEPFIQGIDTVQKDSPLKIVTGENLRPSQQDSKKHSMESNPMDTEANEEFVCPLEDNDSSKVISQTQSLQSYGDEPVLQCEREGSEYFEHYSKCQGPLFQELPNKSSSLRTQEYFSDRD</sequence>
<evidence type="ECO:0000313" key="6">
    <source>
        <dbReference type="RefSeq" id="XP_004382986.1"/>
    </source>
</evidence>
<name>A0A2Y9DXL4_TRIMA</name>